<protein>
    <recommendedName>
        <fullName evidence="4">Methane oxygenase PmoA</fullName>
    </recommendedName>
</protein>
<dbReference type="OrthoDB" id="242279at2"/>
<gene>
    <name evidence="2" type="ORF">KOR34_52460</name>
</gene>
<dbReference type="EMBL" id="SIHJ01000009">
    <property type="protein sequence ID" value="TWT29336.1"/>
    <property type="molecule type" value="Genomic_DNA"/>
</dbReference>
<reference evidence="2 3" key="1">
    <citation type="submission" date="2019-02" db="EMBL/GenBank/DDBJ databases">
        <title>Deep-cultivation of Planctomycetes and their phenomic and genomic characterization uncovers novel biology.</title>
        <authorList>
            <person name="Wiegand S."/>
            <person name="Jogler M."/>
            <person name="Boedeker C."/>
            <person name="Pinto D."/>
            <person name="Vollmers J."/>
            <person name="Rivas-Marin E."/>
            <person name="Kohn T."/>
            <person name="Peeters S.H."/>
            <person name="Heuer A."/>
            <person name="Rast P."/>
            <person name="Oberbeckmann S."/>
            <person name="Bunk B."/>
            <person name="Jeske O."/>
            <person name="Meyerdierks A."/>
            <person name="Storesund J.E."/>
            <person name="Kallscheuer N."/>
            <person name="Luecker S."/>
            <person name="Lage O.M."/>
            <person name="Pohl T."/>
            <person name="Merkel B.J."/>
            <person name="Hornburger P."/>
            <person name="Mueller R.-W."/>
            <person name="Bruemmer F."/>
            <person name="Labrenz M."/>
            <person name="Spormann A.M."/>
            <person name="Op Den Camp H."/>
            <person name="Overmann J."/>
            <person name="Amann R."/>
            <person name="Jetten M.S.M."/>
            <person name="Mascher T."/>
            <person name="Medema M.H."/>
            <person name="Devos D.P."/>
            <person name="Kaster A.-K."/>
            <person name="Ovreas L."/>
            <person name="Rohde M."/>
            <person name="Galperin M.Y."/>
            <person name="Jogler C."/>
        </authorList>
    </citation>
    <scope>NUCLEOTIDE SEQUENCE [LARGE SCALE GENOMIC DNA]</scope>
    <source>
        <strain evidence="2 3">KOR34</strain>
    </source>
</reference>
<sequence length="314" mass="34441" precursor="true">MKPAAFILPCLFAAVVVPPVAAEVSVEESPAGAVVKIDGKLFAEYHTRSGHQPAVWPLIGPAGNKVTRGYPMTELGPDEENDHPHHRSLWFAHGIVNGADFWVEPKKEGDALIEHKQFETRQGGDQSGTIVTHNDWVAGGKKLCEDRRTLVFSEPKPGVRLVDFTIELKADEEPVTFGDTKEGTFAVRVAGTMKVDAKQGGRLVNNNGQQDKEAWGRPAAWVDYAGPAEGEQSGLAIFSHPDSFRHPCLWHVRTYGLFAANPFGVHHFPKTDLKQGAVTIEPGESIKLRYLVVLHDGQADQAGVQRLYDELTSR</sequence>
<evidence type="ECO:0000256" key="1">
    <source>
        <dbReference type="SAM" id="SignalP"/>
    </source>
</evidence>
<name>A0A5C5UT25_9BACT</name>
<evidence type="ECO:0000313" key="3">
    <source>
        <dbReference type="Proteomes" id="UP000316714"/>
    </source>
</evidence>
<evidence type="ECO:0000313" key="2">
    <source>
        <dbReference type="EMBL" id="TWT29336.1"/>
    </source>
</evidence>
<dbReference type="RefSeq" id="WP_146569050.1">
    <property type="nucleotide sequence ID" value="NZ_SIHJ01000009.1"/>
</dbReference>
<keyword evidence="3" id="KW-1185">Reference proteome</keyword>
<organism evidence="2 3">
    <name type="scientific">Posidoniimonas corsicana</name>
    <dbReference type="NCBI Taxonomy" id="1938618"/>
    <lineage>
        <taxon>Bacteria</taxon>
        <taxon>Pseudomonadati</taxon>
        <taxon>Planctomycetota</taxon>
        <taxon>Planctomycetia</taxon>
        <taxon>Pirellulales</taxon>
        <taxon>Lacipirellulaceae</taxon>
        <taxon>Posidoniimonas</taxon>
    </lineage>
</organism>
<dbReference type="InterPro" id="IPR029475">
    <property type="entry name" value="DUF6807"/>
</dbReference>
<feature type="signal peptide" evidence="1">
    <location>
        <begin position="1"/>
        <end position="22"/>
    </location>
</feature>
<comment type="caution">
    <text evidence="2">The sequence shown here is derived from an EMBL/GenBank/DDBJ whole genome shotgun (WGS) entry which is preliminary data.</text>
</comment>
<dbReference type="Proteomes" id="UP000316714">
    <property type="component" value="Unassembled WGS sequence"/>
</dbReference>
<proteinExistence type="predicted"/>
<feature type="chain" id="PRO_5022924496" description="Methane oxygenase PmoA" evidence="1">
    <location>
        <begin position="23"/>
        <end position="314"/>
    </location>
</feature>
<accession>A0A5C5UT25</accession>
<dbReference type="AlphaFoldDB" id="A0A5C5UT25"/>
<keyword evidence="1" id="KW-0732">Signal</keyword>
<dbReference type="Pfam" id="PF14100">
    <property type="entry name" value="DUF6807"/>
    <property type="match status" value="1"/>
</dbReference>
<evidence type="ECO:0008006" key="4">
    <source>
        <dbReference type="Google" id="ProtNLM"/>
    </source>
</evidence>